<dbReference type="GO" id="GO:0005525">
    <property type="term" value="F:GTP binding"/>
    <property type="evidence" value="ECO:0007669"/>
    <property type="project" value="UniProtKB-KW"/>
</dbReference>
<dbReference type="Proteomes" id="UP000008237">
    <property type="component" value="Unassembled WGS sequence"/>
</dbReference>
<dbReference type="Gene3D" id="3.40.50.300">
    <property type="entry name" value="P-loop containing nucleotide triphosphate hydrolases"/>
    <property type="match status" value="1"/>
</dbReference>
<dbReference type="GO" id="GO:0005829">
    <property type="term" value="C:cytosol"/>
    <property type="evidence" value="ECO:0007669"/>
    <property type="project" value="GOC"/>
</dbReference>
<dbReference type="InParanoid" id="E2BH83"/>
<dbReference type="GO" id="GO:0003924">
    <property type="term" value="F:GTPase activity"/>
    <property type="evidence" value="ECO:0007669"/>
    <property type="project" value="InterPro"/>
</dbReference>
<dbReference type="STRING" id="610380.E2BH83"/>
<evidence type="ECO:0000313" key="4">
    <source>
        <dbReference type="EMBL" id="EFN85004.1"/>
    </source>
</evidence>
<organism evidence="5">
    <name type="scientific">Harpegnathos saltator</name>
    <name type="common">Jerdon's jumping ant</name>
    <dbReference type="NCBI Taxonomy" id="610380"/>
    <lineage>
        <taxon>Eukaryota</taxon>
        <taxon>Metazoa</taxon>
        <taxon>Ecdysozoa</taxon>
        <taxon>Arthropoda</taxon>
        <taxon>Hexapoda</taxon>
        <taxon>Insecta</taxon>
        <taxon>Pterygota</taxon>
        <taxon>Neoptera</taxon>
        <taxon>Endopterygota</taxon>
        <taxon>Hymenoptera</taxon>
        <taxon>Apocrita</taxon>
        <taxon>Aculeata</taxon>
        <taxon>Formicoidea</taxon>
        <taxon>Formicidae</taxon>
        <taxon>Ponerinae</taxon>
        <taxon>Ponerini</taxon>
        <taxon>Harpegnathos</taxon>
    </lineage>
</organism>
<reference evidence="4 5" key="1">
    <citation type="journal article" date="2010" name="Science">
        <title>Genomic comparison of the ants Camponotus floridanus and Harpegnathos saltator.</title>
        <authorList>
            <person name="Bonasio R."/>
            <person name="Zhang G."/>
            <person name="Ye C."/>
            <person name="Mutti N.S."/>
            <person name="Fang X."/>
            <person name="Qin N."/>
            <person name="Donahue G."/>
            <person name="Yang P."/>
            <person name="Li Q."/>
            <person name="Li C."/>
            <person name="Zhang P."/>
            <person name="Huang Z."/>
            <person name="Berger S.L."/>
            <person name="Reinberg D."/>
            <person name="Wang J."/>
            <person name="Liebig J."/>
        </authorList>
    </citation>
    <scope>NUCLEOTIDE SEQUENCE [LARGE SCALE GENOMIC DNA]</scope>
    <source>
        <strain evidence="4 5">R22 G/1</strain>
    </source>
</reference>
<dbReference type="GO" id="GO:0042147">
    <property type="term" value="P:retrograde transport, endosome to Golgi"/>
    <property type="evidence" value="ECO:0007669"/>
    <property type="project" value="TreeGrafter"/>
</dbReference>
<dbReference type="GO" id="GO:0045335">
    <property type="term" value="C:phagocytic vesicle"/>
    <property type="evidence" value="ECO:0007669"/>
    <property type="project" value="TreeGrafter"/>
</dbReference>
<protein>
    <submittedName>
        <fullName evidence="4">Ras-related protein Rab-9A</fullName>
    </submittedName>
</protein>
<keyword evidence="2" id="KW-0547">Nucleotide-binding</keyword>
<keyword evidence="3" id="KW-0342">GTP-binding</keyword>
<name>E2BH83_HARSA</name>
<gene>
    <name evidence="4" type="ORF">EAI_17348</name>
</gene>
<evidence type="ECO:0000256" key="3">
    <source>
        <dbReference type="ARBA" id="ARBA00023134"/>
    </source>
</evidence>
<keyword evidence="5" id="KW-1185">Reference proteome</keyword>
<accession>E2BH83</accession>
<dbReference type="PANTHER" id="PTHR47981:SF1">
    <property type="entry name" value="RE17845P"/>
    <property type="match status" value="1"/>
</dbReference>
<dbReference type="AlphaFoldDB" id="E2BH83"/>
<evidence type="ECO:0000313" key="5">
    <source>
        <dbReference type="Proteomes" id="UP000008237"/>
    </source>
</evidence>
<dbReference type="InterPro" id="IPR027417">
    <property type="entry name" value="P-loop_NTPase"/>
</dbReference>
<dbReference type="SMART" id="SM00175">
    <property type="entry name" value="RAB"/>
    <property type="match status" value="1"/>
</dbReference>
<proteinExistence type="inferred from homology"/>
<dbReference type="EMBL" id="GL448268">
    <property type="protein sequence ID" value="EFN85004.1"/>
    <property type="molecule type" value="Genomic_DNA"/>
</dbReference>
<comment type="similarity">
    <text evidence="1">Belongs to the small GTPase superfamily. Rab family.</text>
</comment>
<evidence type="ECO:0000256" key="2">
    <source>
        <dbReference type="ARBA" id="ARBA00022741"/>
    </source>
</evidence>
<sequence>MGILTSGIGLHHPNGVGYYHPSGVHFYRPLGAREEPRSTFLKTIIFGDKSVDDFCIAEALKANKTEIGSATRPTGVEISSKTAWRNDEKYIFQFWTIDRKNCQNRRLYYGMDICILCYSINDRMSYLSLKVWKQRIHHYIKSEEIATFPFIVIAVDTPIPDARRRVPKKEKLAQEKWCRKHNMLYFVVSSVSNAINTDEILNAAITRWKEHDVVQGVIQPNINLENSMMSLVV</sequence>
<evidence type="ECO:0000256" key="1">
    <source>
        <dbReference type="ARBA" id="ARBA00006270"/>
    </source>
</evidence>
<dbReference type="PROSITE" id="PS51419">
    <property type="entry name" value="RAB"/>
    <property type="match status" value="1"/>
</dbReference>
<dbReference type="Pfam" id="PF00071">
    <property type="entry name" value="Ras"/>
    <property type="match status" value="1"/>
</dbReference>
<dbReference type="InterPro" id="IPR001806">
    <property type="entry name" value="Small_GTPase"/>
</dbReference>
<dbReference type="SUPFAM" id="SSF52540">
    <property type="entry name" value="P-loop containing nucleoside triphosphate hydrolases"/>
    <property type="match status" value="1"/>
</dbReference>
<dbReference type="PANTHER" id="PTHR47981">
    <property type="entry name" value="RAB FAMILY"/>
    <property type="match status" value="1"/>
</dbReference>
<dbReference type="GO" id="GO:0005764">
    <property type="term" value="C:lysosome"/>
    <property type="evidence" value="ECO:0007669"/>
    <property type="project" value="TreeGrafter"/>
</dbReference>
<dbReference type="GO" id="GO:0005770">
    <property type="term" value="C:late endosome"/>
    <property type="evidence" value="ECO:0007669"/>
    <property type="project" value="TreeGrafter"/>
</dbReference>